<dbReference type="Proteomes" id="UP000242444">
    <property type="component" value="Unassembled WGS sequence"/>
</dbReference>
<feature type="non-terminal residue" evidence="4">
    <location>
        <position position="252"/>
    </location>
</feature>
<sequence>MLLGGVEVARGVVGGGGVCFVFSGQGSQWLGMGRGLAGRFPVFGGVFDEVVGFFPGLREVVWGSDGGVLGGVGWAQLGLFAFEVALFRLWESWGVVPDVVVGHSVGEVAAAYVAGVLSLGDACRLVSARAGLMEGLSGGGAMAVVRVSEEEVVSCLPEGVVVAAVNAPGSVVVAGEVSAVGVVMGRFAGSRLLDVGGAFHSPWVDPMLAGFGDALGGVVFSDPVIPVVSSVELGMDMATVDYWVSQVRRPVR</sequence>
<dbReference type="InterPro" id="IPR016035">
    <property type="entry name" value="Acyl_Trfase/lysoPLipase"/>
</dbReference>
<dbReference type="EMBL" id="NKYE01000047">
    <property type="protein sequence ID" value="OZM69869.1"/>
    <property type="molecule type" value="Genomic_DNA"/>
</dbReference>
<comment type="caution">
    <text evidence="4">The sequence shown here is derived from an EMBL/GenBank/DDBJ whole genome shotgun (WGS) entry which is preliminary data.</text>
</comment>
<dbReference type="InterPro" id="IPR016036">
    <property type="entry name" value="Malonyl_transacylase_ACP-bd"/>
</dbReference>
<dbReference type="InParanoid" id="A0A263CV59"/>
<dbReference type="SUPFAM" id="SSF52151">
    <property type="entry name" value="FabD/lysophospholipase-like"/>
    <property type="match status" value="1"/>
</dbReference>
<dbReference type="InterPro" id="IPR050091">
    <property type="entry name" value="PKS_NRPS_Biosynth_Enz"/>
</dbReference>
<evidence type="ECO:0000313" key="4">
    <source>
        <dbReference type="EMBL" id="OZM69869.1"/>
    </source>
</evidence>
<dbReference type="PANTHER" id="PTHR43775:SF51">
    <property type="entry name" value="INACTIVE PHENOLPHTHIOCEROL SYNTHESIS POLYKETIDE SYNTHASE TYPE I PKS1-RELATED"/>
    <property type="match status" value="1"/>
</dbReference>
<proteinExistence type="predicted"/>
<evidence type="ECO:0000259" key="3">
    <source>
        <dbReference type="SMART" id="SM00827"/>
    </source>
</evidence>
<feature type="domain" description="Malonyl-CoA:ACP transacylase (MAT)" evidence="3">
    <location>
        <begin position="21"/>
        <end position="252"/>
    </location>
</feature>
<protein>
    <submittedName>
        <fullName evidence="4">Polyketide synthase</fullName>
    </submittedName>
</protein>
<dbReference type="PANTHER" id="PTHR43775">
    <property type="entry name" value="FATTY ACID SYNTHASE"/>
    <property type="match status" value="1"/>
</dbReference>
<name>A0A263CV59_9PSEU</name>
<dbReference type="AlphaFoldDB" id="A0A263CV59"/>
<dbReference type="GO" id="GO:0006633">
    <property type="term" value="P:fatty acid biosynthetic process"/>
    <property type="evidence" value="ECO:0007669"/>
    <property type="project" value="TreeGrafter"/>
</dbReference>
<reference evidence="4 5" key="1">
    <citation type="submission" date="2017-07" db="EMBL/GenBank/DDBJ databases">
        <title>Amycolatopsis antarcticus sp. nov., isolated from the surface of an Antarcticus brown macroalga.</title>
        <authorList>
            <person name="Wang J."/>
            <person name="Leiva S."/>
            <person name="Huang J."/>
            <person name="Huang Y."/>
        </authorList>
    </citation>
    <scope>NUCLEOTIDE SEQUENCE [LARGE SCALE GENOMIC DNA]</scope>
    <source>
        <strain evidence="4 5">AU-G6</strain>
    </source>
</reference>
<organism evidence="4 5">
    <name type="scientific">Amycolatopsis antarctica</name>
    <dbReference type="NCBI Taxonomy" id="1854586"/>
    <lineage>
        <taxon>Bacteria</taxon>
        <taxon>Bacillati</taxon>
        <taxon>Actinomycetota</taxon>
        <taxon>Actinomycetes</taxon>
        <taxon>Pseudonocardiales</taxon>
        <taxon>Pseudonocardiaceae</taxon>
        <taxon>Amycolatopsis</taxon>
    </lineage>
</organism>
<evidence type="ECO:0000256" key="1">
    <source>
        <dbReference type="ARBA" id="ARBA00022679"/>
    </source>
</evidence>
<keyword evidence="5" id="KW-1185">Reference proteome</keyword>
<dbReference type="SUPFAM" id="SSF55048">
    <property type="entry name" value="Probable ACP-binding domain of malonyl-CoA ACP transacylase"/>
    <property type="match status" value="1"/>
</dbReference>
<dbReference type="GO" id="GO:0004312">
    <property type="term" value="F:fatty acid synthase activity"/>
    <property type="evidence" value="ECO:0007669"/>
    <property type="project" value="TreeGrafter"/>
</dbReference>
<accession>A0A263CV59</accession>
<evidence type="ECO:0000313" key="5">
    <source>
        <dbReference type="Proteomes" id="UP000242444"/>
    </source>
</evidence>
<evidence type="ECO:0000256" key="2">
    <source>
        <dbReference type="ARBA" id="ARBA00023315"/>
    </source>
</evidence>
<dbReference type="SMART" id="SM00827">
    <property type="entry name" value="PKS_AT"/>
    <property type="match status" value="1"/>
</dbReference>
<dbReference type="InterPro" id="IPR001227">
    <property type="entry name" value="Ac_transferase_dom_sf"/>
</dbReference>
<dbReference type="InterPro" id="IPR014043">
    <property type="entry name" value="Acyl_transferase_dom"/>
</dbReference>
<keyword evidence="2" id="KW-0012">Acyltransferase</keyword>
<dbReference type="Pfam" id="PF00698">
    <property type="entry name" value="Acyl_transf_1"/>
    <property type="match status" value="1"/>
</dbReference>
<gene>
    <name evidence="4" type="ORF">CFN78_28325</name>
</gene>
<dbReference type="Gene3D" id="3.40.366.10">
    <property type="entry name" value="Malonyl-Coenzyme A Acyl Carrier Protein, domain 2"/>
    <property type="match status" value="1"/>
</dbReference>
<keyword evidence="1" id="KW-0808">Transferase</keyword>